<evidence type="ECO:0000256" key="1">
    <source>
        <dbReference type="PROSITE-ProRule" id="PRU00339"/>
    </source>
</evidence>
<dbReference type="SMART" id="SM00028">
    <property type="entry name" value="TPR"/>
    <property type="match status" value="2"/>
</dbReference>
<evidence type="ECO:0000313" key="2">
    <source>
        <dbReference type="EMBL" id="BDG70931.1"/>
    </source>
</evidence>
<dbReference type="Proteomes" id="UP000831327">
    <property type="component" value="Chromosome"/>
</dbReference>
<organism evidence="2 3">
    <name type="scientific">Roseomonas fluvialis</name>
    <dbReference type="NCBI Taxonomy" id="1750527"/>
    <lineage>
        <taxon>Bacteria</taxon>
        <taxon>Pseudomonadati</taxon>
        <taxon>Pseudomonadota</taxon>
        <taxon>Alphaproteobacteria</taxon>
        <taxon>Acetobacterales</taxon>
        <taxon>Roseomonadaceae</taxon>
        <taxon>Roseomonas</taxon>
    </lineage>
</organism>
<sequence length="342" mass="36669">MQPSDARYGLTGRVVRLPGGTVRVLTALRDLADGSRHLWGDAHDGTVEQLPQLQDRIAHQVVRATRQSIDAAEMDSARRKPPGSLRAHDLVLRALPFILAADPTSARAALGPLEQAMGLDPDDPRPVALASWCRAQLLLYDGTAHPDAERVLARQLADRAAALDPCGDPLVLTARSGGAIAANRCDQVDALLARAGAVDPGFGWVWERKGWLRAIHGEPEAALACFRRAMQLKGPRAPIANCLAGIGKAHFVAGRFEEAARWMNRALSENPAAVWLNRVLAPCYLAFGEQQSAARSLDLLRRAYPGITLARVEAALPGIGDSRCDDTQGRLLEGLTALGLPA</sequence>
<dbReference type="InterPro" id="IPR011990">
    <property type="entry name" value="TPR-like_helical_dom_sf"/>
</dbReference>
<accession>A0ABN6NXK6</accession>
<reference evidence="2 3" key="1">
    <citation type="journal article" date="2016" name="Microbes Environ.">
        <title>Phylogenetically diverse aerobic anoxygenic phototrophic bacteria isolated from epilithic biofilms in Tama river, Japan.</title>
        <authorList>
            <person name="Hirose S."/>
            <person name="Matsuura K."/>
            <person name="Haruta S."/>
        </authorList>
    </citation>
    <scope>NUCLEOTIDE SEQUENCE [LARGE SCALE GENOMIC DNA]</scope>
    <source>
        <strain evidence="2 3">S08</strain>
    </source>
</reference>
<evidence type="ECO:0008006" key="4">
    <source>
        <dbReference type="Google" id="ProtNLM"/>
    </source>
</evidence>
<dbReference type="PROSITE" id="PS50005">
    <property type="entry name" value="TPR"/>
    <property type="match status" value="1"/>
</dbReference>
<dbReference type="EMBL" id="AP025637">
    <property type="protein sequence ID" value="BDG70931.1"/>
    <property type="molecule type" value="Genomic_DNA"/>
</dbReference>
<dbReference type="Gene3D" id="1.25.40.10">
    <property type="entry name" value="Tetratricopeptide repeat domain"/>
    <property type="match status" value="1"/>
</dbReference>
<keyword evidence="3" id="KW-1185">Reference proteome</keyword>
<dbReference type="InterPro" id="IPR019734">
    <property type="entry name" value="TPR_rpt"/>
</dbReference>
<dbReference type="SUPFAM" id="SSF48452">
    <property type="entry name" value="TPR-like"/>
    <property type="match status" value="1"/>
</dbReference>
<evidence type="ECO:0000313" key="3">
    <source>
        <dbReference type="Proteomes" id="UP000831327"/>
    </source>
</evidence>
<gene>
    <name evidence="2" type="ORF">Rmf_08600</name>
</gene>
<proteinExistence type="predicted"/>
<feature type="repeat" description="TPR" evidence="1">
    <location>
        <begin position="240"/>
        <end position="273"/>
    </location>
</feature>
<name>A0ABN6NXK6_9PROT</name>
<protein>
    <recommendedName>
        <fullName evidence="4">Tetratricopeptide repeat protein</fullName>
    </recommendedName>
</protein>
<keyword evidence="1" id="KW-0802">TPR repeat</keyword>